<dbReference type="Pfam" id="PF07883">
    <property type="entry name" value="Cupin_2"/>
    <property type="match status" value="1"/>
</dbReference>
<gene>
    <name evidence="2" type="ORF">HHL11_25865</name>
</gene>
<dbReference type="InterPro" id="IPR014710">
    <property type="entry name" value="RmlC-like_jellyroll"/>
</dbReference>
<keyword evidence="3" id="KW-1185">Reference proteome</keyword>
<accession>A0A848HCJ9</accession>
<dbReference type="PANTHER" id="PTHR36440:SF1">
    <property type="entry name" value="PUTATIVE (AFU_ORTHOLOGUE AFUA_8G07350)-RELATED"/>
    <property type="match status" value="1"/>
</dbReference>
<evidence type="ECO:0000259" key="1">
    <source>
        <dbReference type="Pfam" id="PF07883"/>
    </source>
</evidence>
<dbReference type="PANTHER" id="PTHR36440">
    <property type="entry name" value="PUTATIVE (AFU_ORTHOLOGUE AFUA_8G07350)-RELATED"/>
    <property type="match status" value="1"/>
</dbReference>
<dbReference type="Proteomes" id="UP000541185">
    <property type="component" value="Unassembled WGS sequence"/>
</dbReference>
<dbReference type="AlphaFoldDB" id="A0A848HCJ9"/>
<feature type="domain" description="Cupin type-2" evidence="1">
    <location>
        <begin position="29"/>
        <end position="97"/>
    </location>
</feature>
<dbReference type="EMBL" id="JABBFX010000003">
    <property type="protein sequence ID" value="NML47200.1"/>
    <property type="molecule type" value="Genomic_DNA"/>
</dbReference>
<evidence type="ECO:0000313" key="3">
    <source>
        <dbReference type="Proteomes" id="UP000541185"/>
    </source>
</evidence>
<dbReference type="Gene3D" id="2.60.120.10">
    <property type="entry name" value="Jelly Rolls"/>
    <property type="match status" value="1"/>
</dbReference>
<organism evidence="2 3">
    <name type="scientific">Ramlibacter agri</name>
    <dbReference type="NCBI Taxonomy" id="2728837"/>
    <lineage>
        <taxon>Bacteria</taxon>
        <taxon>Pseudomonadati</taxon>
        <taxon>Pseudomonadota</taxon>
        <taxon>Betaproteobacteria</taxon>
        <taxon>Burkholderiales</taxon>
        <taxon>Comamonadaceae</taxon>
        <taxon>Ramlibacter</taxon>
    </lineage>
</organism>
<proteinExistence type="predicted"/>
<sequence length="139" mass="15086">MSSDTIEIGQMRIRYLRDGAAHQQMGTFELTVPPGSNVPPPHSHSGNDEFIYVLEGVLRYRVDAEERDLQPGDWMFTPRGSVHAFSNPHAVAARALVTNTPDIGAQYFRDVAAVVAAGGPPDKAKLLAVMQNYGLKPAA</sequence>
<dbReference type="RefSeq" id="WP_169421487.1">
    <property type="nucleotide sequence ID" value="NZ_JABBFX010000003.1"/>
</dbReference>
<comment type="caution">
    <text evidence="2">The sequence shown here is derived from an EMBL/GenBank/DDBJ whole genome shotgun (WGS) entry which is preliminary data.</text>
</comment>
<dbReference type="InterPro" id="IPR011051">
    <property type="entry name" value="RmlC_Cupin_sf"/>
</dbReference>
<dbReference type="InterPro" id="IPR053146">
    <property type="entry name" value="QDO-like"/>
</dbReference>
<name>A0A848HCJ9_9BURK</name>
<reference evidence="2 3" key="1">
    <citation type="submission" date="2020-04" db="EMBL/GenBank/DDBJ databases">
        <title>Ramlibacter sp. G-1-2-2 isolated from soil.</title>
        <authorList>
            <person name="Dahal R.H."/>
        </authorList>
    </citation>
    <scope>NUCLEOTIDE SEQUENCE [LARGE SCALE GENOMIC DNA]</scope>
    <source>
        <strain evidence="2 3">G-1-2-2</strain>
    </source>
</reference>
<evidence type="ECO:0000313" key="2">
    <source>
        <dbReference type="EMBL" id="NML47200.1"/>
    </source>
</evidence>
<protein>
    <submittedName>
        <fullName evidence="2">Cupin domain-containing protein</fullName>
    </submittedName>
</protein>
<dbReference type="InterPro" id="IPR013096">
    <property type="entry name" value="Cupin_2"/>
</dbReference>
<dbReference type="SUPFAM" id="SSF51182">
    <property type="entry name" value="RmlC-like cupins"/>
    <property type="match status" value="1"/>
</dbReference>